<sequence>MKAVGLILNGLILILGFAALFFFIGANLQFLRIDVGLASVWHNTIFSSICAILLAGAAICLDKANKALAQGSKRS</sequence>
<gene>
    <name evidence="2" type="ORF">CCGE525_38130</name>
</gene>
<keyword evidence="1" id="KW-0472">Membrane</keyword>
<keyword evidence="2" id="KW-0614">Plasmid</keyword>
<dbReference type="EMBL" id="CP032697">
    <property type="protein sequence ID" value="AYG64531.1"/>
    <property type="molecule type" value="Genomic_DNA"/>
</dbReference>
<evidence type="ECO:0000256" key="1">
    <source>
        <dbReference type="SAM" id="Phobius"/>
    </source>
</evidence>
<reference evidence="2 3" key="1">
    <citation type="submission" date="2018-10" db="EMBL/GenBank/DDBJ databases">
        <title>Rhizobium etli, R. leguminosarum and a new Rhizobium genospecies from Phaseolus dumosus.</title>
        <authorList>
            <person name="Ramirez-Puebla S.T."/>
            <person name="Rogel-Hernandez M.A."/>
            <person name="Guerrero G."/>
            <person name="Ormeno-Orrillo E."/>
            <person name="Martinez-Romero J.C."/>
            <person name="Negrete-Yankelevich S."/>
            <person name="Martinez-Romero E."/>
        </authorList>
    </citation>
    <scope>NUCLEOTIDE SEQUENCE [LARGE SCALE GENOMIC DNA]</scope>
    <source>
        <strain evidence="2 3">CCGE525</strain>
        <plasmid evidence="3">prccge525a</plasmid>
    </source>
</reference>
<organism evidence="2 3">
    <name type="scientific">Rhizobium jaguaris</name>
    <dbReference type="NCBI Taxonomy" id="1312183"/>
    <lineage>
        <taxon>Bacteria</taxon>
        <taxon>Pseudomonadati</taxon>
        <taxon>Pseudomonadota</taxon>
        <taxon>Alphaproteobacteria</taxon>
        <taxon>Hyphomicrobiales</taxon>
        <taxon>Rhizobiaceae</taxon>
        <taxon>Rhizobium/Agrobacterium group</taxon>
        <taxon>Rhizobium</taxon>
    </lineage>
</organism>
<proteinExistence type="predicted"/>
<dbReference type="AlphaFoldDB" id="A0A387G9P7"/>
<dbReference type="KEGG" id="rjg:CCGE525_38130"/>
<keyword evidence="1" id="KW-0812">Transmembrane</keyword>
<protein>
    <submittedName>
        <fullName evidence="2">Uncharacterized protein</fullName>
    </submittedName>
</protein>
<dbReference type="RefSeq" id="WP_120709420.1">
    <property type="nucleotide sequence ID" value="NZ_CP032697.1"/>
</dbReference>
<dbReference type="Proteomes" id="UP000282195">
    <property type="component" value="Plasmid pRCCGE525a"/>
</dbReference>
<evidence type="ECO:0000313" key="2">
    <source>
        <dbReference type="EMBL" id="AYG64531.1"/>
    </source>
</evidence>
<name>A0A387G9P7_9HYPH</name>
<feature type="transmembrane region" description="Helical" evidence="1">
    <location>
        <begin position="7"/>
        <end position="28"/>
    </location>
</feature>
<accession>A0A387G9P7</accession>
<feature type="transmembrane region" description="Helical" evidence="1">
    <location>
        <begin position="40"/>
        <end position="61"/>
    </location>
</feature>
<keyword evidence="3" id="KW-1185">Reference proteome</keyword>
<evidence type="ECO:0000313" key="3">
    <source>
        <dbReference type="Proteomes" id="UP000282195"/>
    </source>
</evidence>
<keyword evidence="1" id="KW-1133">Transmembrane helix</keyword>
<geneLocation type="plasmid" evidence="3">
    <name>prccge525a</name>
</geneLocation>